<dbReference type="AlphaFoldDB" id="A0A0N4ZCT1"/>
<organism evidence="1 2">
    <name type="scientific">Parastrongyloides trichosuri</name>
    <name type="common">Possum-specific nematode worm</name>
    <dbReference type="NCBI Taxonomy" id="131310"/>
    <lineage>
        <taxon>Eukaryota</taxon>
        <taxon>Metazoa</taxon>
        <taxon>Ecdysozoa</taxon>
        <taxon>Nematoda</taxon>
        <taxon>Chromadorea</taxon>
        <taxon>Rhabditida</taxon>
        <taxon>Tylenchina</taxon>
        <taxon>Panagrolaimomorpha</taxon>
        <taxon>Strongyloidoidea</taxon>
        <taxon>Strongyloididae</taxon>
        <taxon>Parastrongyloides</taxon>
    </lineage>
</organism>
<accession>A0A0N4ZCT1</accession>
<protein>
    <submittedName>
        <fullName evidence="2">Conserved domain protein</fullName>
    </submittedName>
</protein>
<evidence type="ECO:0000313" key="2">
    <source>
        <dbReference type="WBParaSite" id="PTRK_0000533300.1"/>
    </source>
</evidence>
<dbReference type="PANTHER" id="PTHR21174:SF0">
    <property type="entry name" value="HD PHOSPHOHYDROLASE FAMILY PROTEIN-RELATED"/>
    <property type="match status" value="1"/>
</dbReference>
<dbReference type="WBParaSite" id="PTRK_0000533300.1">
    <property type="protein sequence ID" value="PTRK_0000533300.1"/>
    <property type="gene ID" value="PTRK_0000533300"/>
</dbReference>
<dbReference type="Proteomes" id="UP000038045">
    <property type="component" value="Unplaced"/>
</dbReference>
<dbReference type="PIRSF" id="PIRSF035170">
    <property type="entry name" value="HD_phosphohydro"/>
    <property type="match status" value="1"/>
</dbReference>
<dbReference type="PANTHER" id="PTHR21174">
    <property type="match status" value="1"/>
</dbReference>
<evidence type="ECO:0000313" key="1">
    <source>
        <dbReference type="Proteomes" id="UP000038045"/>
    </source>
</evidence>
<dbReference type="STRING" id="131310.A0A0N4ZCT1"/>
<sequence length="215" mass="26093">MTADEKKALRERWNDMTSFMNETVKEKWWNKIIEQYSNRPFYNLSHLHNMLLLFDEHKDRLHDRYAVAFAIFFKHLEYDSKTNDSAKLSAEQFKNFCNETTFDQESYVVNLILESENNCTEANLNPEMYGSDDIHYLIDFDMMIHGESAEKYEEYKSKFRKEYLYLDDTQYKKERLKILKLFLQIPNIYATKEFRSKYEEQARKNITEEINSLLQ</sequence>
<name>A0A0N4ZCT1_PARTI</name>
<dbReference type="InterPro" id="IPR009218">
    <property type="entry name" value="HD_phosphohydro"/>
</dbReference>
<keyword evidence="1" id="KW-1185">Reference proteome</keyword>
<dbReference type="SUPFAM" id="SSF109604">
    <property type="entry name" value="HD-domain/PDEase-like"/>
    <property type="match status" value="1"/>
</dbReference>
<proteinExistence type="predicted"/>
<reference evidence="2" key="1">
    <citation type="submission" date="2017-02" db="UniProtKB">
        <authorList>
            <consortium name="WormBaseParasite"/>
        </authorList>
    </citation>
    <scope>IDENTIFICATION</scope>
</reference>